<dbReference type="Gene3D" id="2.130.10.120">
    <property type="entry name" value="Prolyl oligopeptidase, N-terminal domain"/>
    <property type="match status" value="1"/>
</dbReference>
<dbReference type="GO" id="GO:0070012">
    <property type="term" value="F:oligopeptidase activity"/>
    <property type="evidence" value="ECO:0007669"/>
    <property type="project" value="TreeGrafter"/>
</dbReference>
<dbReference type="EC" id="3.4.21.26" evidence="3"/>
<feature type="domain" description="Peptidase S9 prolyl oligopeptidase catalytic" evidence="8">
    <location>
        <begin position="519"/>
        <end position="728"/>
    </location>
</feature>
<dbReference type="GO" id="GO:0006508">
    <property type="term" value="P:proteolysis"/>
    <property type="evidence" value="ECO:0007669"/>
    <property type="project" value="UniProtKB-KW"/>
</dbReference>
<feature type="domain" description="Peptidase S9A N-terminal" evidence="9">
    <location>
        <begin position="51"/>
        <end position="456"/>
    </location>
</feature>
<evidence type="ECO:0000256" key="7">
    <source>
        <dbReference type="SAM" id="SignalP"/>
    </source>
</evidence>
<comment type="similarity">
    <text evidence="2">Belongs to the peptidase S9A family.</text>
</comment>
<dbReference type="InterPro" id="IPR051167">
    <property type="entry name" value="Prolyl_oligopep/macrocyclase"/>
</dbReference>
<comment type="catalytic activity">
    <reaction evidence="1">
        <text>Hydrolysis of Pro-|-Xaa &gt;&gt; Ala-|-Xaa in oligopeptides.</text>
        <dbReference type="EC" id="3.4.21.26"/>
    </reaction>
</comment>
<dbReference type="InterPro" id="IPR001375">
    <property type="entry name" value="Peptidase_S9_cat"/>
</dbReference>
<evidence type="ECO:0000256" key="2">
    <source>
        <dbReference type="ARBA" id="ARBA00005228"/>
    </source>
</evidence>
<dbReference type="PANTHER" id="PTHR42881:SF2">
    <property type="entry name" value="PROLYL ENDOPEPTIDASE"/>
    <property type="match status" value="1"/>
</dbReference>
<dbReference type="PRINTS" id="PR00862">
    <property type="entry name" value="PROLIGOPTASE"/>
</dbReference>
<dbReference type="InterPro" id="IPR029058">
    <property type="entry name" value="AB_hydrolase_fold"/>
</dbReference>
<dbReference type="Pfam" id="PF00326">
    <property type="entry name" value="Peptidase_S9"/>
    <property type="match status" value="1"/>
</dbReference>
<evidence type="ECO:0000256" key="3">
    <source>
        <dbReference type="ARBA" id="ARBA00011897"/>
    </source>
</evidence>
<comment type="caution">
    <text evidence="10">The sequence shown here is derived from an EMBL/GenBank/DDBJ whole genome shotgun (WGS) entry which is preliminary data.</text>
</comment>
<dbReference type="EMBL" id="JAHGAW010000004">
    <property type="protein sequence ID" value="MBT2186724.1"/>
    <property type="molecule type" value="Genomic_DNA"/>
</dbReference>
<dbReference type="Proteomes" id="UP001138757">
    <property type="component" value="Unassembled WGS sequence"/>
</dbReference>
<gene>
    <name evidence="10" type="ORF">KK488_07150</name>
</gene>
<evidence type="ECO:0000259" key="8">
    <source>
        <dbReference type="Pfam" id="PF00326"/>
    </source>
</evidence>
<organism evidence="10 11">
    <name type="scientific">Sphingobium nicotianae</name>
    <dbReference type="NCBI Taxonomy" id="2782607"/>
    <lineage>
        <taxon>Bacteria</taxon>
        <taxon>Pseudomonadati</taxon>
        <taxon>Pseudomonadota</taxon>
        <taxon>Alphaproteobacteria</taxon>
        <taxon>Sphingomonadales</taxon>
        <taxon>Sphingomonadaceae</taxon>
        <taxon>Sphingobium</taxon>
    </lineage>
</organism>
<dbReference type="GO" id="GO:0005829">
    <property type="term" value="C:cytosol"/>
    <property type="evidence" value="ECO:0007669"/>
    <property type="project" value="TreeGrafter"/>
</dbReference>
<reference evidence="10" key="1">
    <citation type="submission" date="2021-05" db="EMBL/GenBank/DDBJ databases">
        <title>Genome of Sphingobium sp. strain.</title>
        <authorList>
            <person name="Fan R."/>
        </authorList>
    </citation>
    <scope>NUCLEOTIDE SEQUENCE</scope>
    <source>
        <strain evidence="10">H33</strain>
    </source>
</reference>
<dbReference type="PANTHER" id="PTHR42881">
    <property type="entry name" value="PROLYL ENDOPEPTIDASE"/>
    <property type="match status" value="1"/>
</dbReference>
<dbReference type="SUPFAM" id="SSF50993">
    <property type="entry name" value="Peptidase/esterase 'gauge' domain"/>
    <property type="match status" value="1"/>
</dbReference>
<dbReference type="GO" id="GO:0004252">
    <property type="term" value="F:serine-type endopeptidase activity"/>
    <property type="evidence" value="ECO:0007669"/>
    <property type="project" value="UniProtKB-EC"/>
</dbReference>
<keyword evidence="4" id="KW-0645">Protease</keyword>
<evidence type="ECO:0000256" key="1">
    <source>
        <dbReference type="ARBA" id="ARBA00001070"/>
    </source>
</evidence>
<keyword evidence="11" id="KW-1185">Reference proteome</keyword>
<evidence type="ECO:0000256" key="5">
    <source>
        <dbReference type="ARBA" id="ARBA00022801"/>
    </source>
</evidence>
<keyword evidence="5" id="KW-0378">Hydrolase</keyword>
<dbReference type="InterPro" id="IPR002471">
    <property type="entry name" value="Pept_S9_AS"/>
</dbReference>
<dbReference type="PROSITE" id="PS00708">
    <property type="entry name" value="PRO_ENDOPEP_SER"/>
    <property type="match status" value="1"/>
</dbReference>
<dbReference type="SUPFAM" id="SSF53474">
    <property type="entry name" value="alpha/beta-Hydrolases"/>
    <property type="match status" value="1"/>
</dbReference>
<accession>A0A9X1DB71</accession>
<dbReference type="Gene3D" id="3.40.50.1820">
    <property type="entry name" value="alpha/beta hydrolase"/>
    <property type="match status" value="1"/>
</dbReference>
<proteinExistence type="inferred from homology"/>
<evidence type="ECO:0000256" key="6">
    <source>
        <dbReference type="ARBA" id="ARBA00022825"/>
    </source>
</evidence>
<keyword evidence="6" id="KW-0720">Serine protease</keyword>
<evidence type="ECO:0000256" key="4">
    <source>
        <dbReference type="ARBA" id="ARBA00022670"/>
    </source>
</evidence>
<dbReference type="Pfam" id="PF02897">
    <property type="entry name" value="Peptidase_S9_N"/>
    <property type="match status" value="1"/>
</dbReference>
<dbReference type="AlphaFoldDB" id="A0A9X1DB71"/>
<protein>
    <recommendedName>
        <fullName evidence="3">prolyl oligopeptidase</fullName>
        <ecNumber evidence="3">3.4.21.26</ecNumber>
    </recommendedName>
</protein>
<dbReference type="FunFam" id="3.40.50.1820:FF:000005">
    <property type="entry name" value="Prolyl endopeptidase"/>
    <property type="match status" value="1"/>
</dbReference>
<dbReference type="RefSeq" id="WP_214622475.1">
    <property type="nucleotide sequence ID" value="NZ_JAHGAW010000004.1"/>
</dbReference>
<evidence type="ECO:0000259" key="9">
    <source>
        <dbReference type="Pfam" id="PF02897"/>
    </source>
</evidence>
<keyword evidence="7" id="KW-0732">Signal</keyword>
<dbReference type="InterPro" id="IPR002470">
    <property type="entry name" value="Peptidase_S9A"/>
</dbReference>
<dbReference type="InterPro" id="IPR023302">
    <property type="entry name" value="Pept_S9A_N"/>
</dbReference>
<name>A0A9X1DB71_9SPHN</name>
<sequence length="734" mass="81126">MRALLLALTLVTIAPVAPAWAGDKSDAAISSSGSAHVVDAAANPALPPAYPATRRQDIVETRFGVSVADPYRWLEADVRSDKDVRDWVTAENDATFAYLKELPGRDALRSRLAQLYDYERYGVPRKAGNRYFYTRNSGLQNQSPLYVREGLKGAQRLLLDPNTFSKDEATALAEWLPSDDGRYLLYSVQDGGTDWRILRIVDVDSGKTLDDRIEWVKYSNLAWNGDDSGFYYSRFDPPANGSKYQSVVTNQEIWFHKVGTPQSADKRIYATPDRPGLMNRAEVTDDGRWLLVTSNESTDQRYELTLISLTTDKPRPVKLMRGLDYEWQLVGNVGDLLYFRTTAGAPRGRLVMLDAARPRDKMREVVAEQRQALVGGSMIGDRIVLAYLSEGRTVAELVDLGGNARGDVPLPGFGSAAGFGGKGGDPETFFAFSSFTTPSTIYRLNVDTGETSVFAQPRLAFDPADYVTEQVFFPSRDGTQIPMYIVRRKDVAQAARPAPTLLYGYGGFNVSQTQGFAPTRLAWLEQGGVLAIASLRGGGEYGKEWHDAGRLSNKQNVFDDFIAAAEYLKKSGYTGKDELAIEGRSNGGLLVGAVVNQRPDLFAAALPAVGVMDMLRFDRFTAGRYWVDDYGRPDHEADFRNLLTYSPYHNIKDGAAYPAILVTTADTDDRVVPGHSFKYTAALQHADVGGRPRLIRIETRAGHGSGKPTEKVIEEFADMYSFIAYWTGLKVAVK</sequence>
<feature type="chain" id="PRO_5040776832" description="prolyl oligopeptidase" evidence="7">
    <location>
        <begin position="22"/>
        <end position="734"/>
    </location>
</feature>
<evidence type="ECO:0000313" key="11">
    <source>
        <dbReference type="Proteomes" id="UP001138757"/>
    </source>
</evidence>
<feature type="signal peptide" evidence="7">
    <location>
        <begin position="1"/>
        <end position="21"/>
    </location>
</feature>
<evidence type="ECO:0000313" key="10">
    <source>
        <dbReference type="EMBL" id="MBT2186724.1"/>
    </source>
</evidence>